<evidence type="ECO:0000313" key="10">
    <source>
        <dbReference type="Proteomes" id="UP000515123"/>
    </source>
</evidence>
<comment type="similarity">
    <text evidence="1">Belongs to the peroxin-13 family.</text>
</comment>
<evidence type="ECO:0000256" key="4">
    <source>
        <dbReference type="ARBA" id="ARBA00023010"/>
    </source>
</evidence>
<evidence type="ECO:0000313" key="11">
    <source>
        <dbReference type="RefSeq" id="XP_020107166.1"/>
    </source>
</evidence>
<keyword evidence="6" id="KW-0576">Peroxisome</keyword>
<comment type="subcellular location">
    <subcellularLocation>
        <location evidence="8">Peroxisome membrane</location>
    </subcellularLocation>
</comment>
<organism evidence="10 11">
    <name type="scientific">Ananas comosus</name>
    <name type="common">Pineapple</name>
    <name type="synonym">Ananas ananas</name>
    <dbReference type="NCBI Taxonomy" id="4615"/>
    <lineage>
        <taxon>Eukaryota</taxon>
        <taxon>Viridiplantae</taxon>
        <taxon>Streptophyta</taxon>
        <taxon>Embryophyta</taxon>
        <taxon>Tracheophyta</taxon>
        <taxon>Spermatophyta</taxon>
        <taxon>Magnoliopsida</taxon>
        <taxon>Liliopsida</taxon>
        <taxon>Poales</taxon>
        <taxon>Bromeliaceae</taxon>
        <taxon>Bromelioideae</taxon>
        <taxon>Ananas</taxon>
    </lineage>
</organism>
<evidence type="ECO:0000256" key="1">
    <source>
        <dbReference type="ARBA" id="ARBA00006033"/>
    </source>
</evidence>
<keyword evidence="5" id="KW-0472">Membrane</keyword>
<gene>
    <name evidence="11" type="primary">LOC109723262</name>
</gene>
<protein>
    <recommendedName>
        <fullName evidence="7">Peroxin-13</fullName>
    </recommendedName>
</protein>
<reference evidence="11" key="2">
    <citation type="submission" date="2025-08" db="UniProtKB">
        <authorList>
            <consortium name="RefSeq"/>
        </authorList>
    </citation>
    <scope>IDENTIFICATION</scope>
    <source>
        <tissue evidence="11">Leaf</tissue>
    </source>
</reference>
<feature type="compositionally biased region" description="Pro residues" evidence="9">
    <location>
        <begin position="1"/>
        <end position="16"/>
    </location>
</feature>
<evidence type="ECO:0000256" key="2">
    <source>
        <dbReference type="ARBA" id="ARBA00022448"/>
    </source>
</evidence>
<dbReference type="Proteomes" id="UP000515123">
    <property type="component" value="Linkage group 17"/>
</dbReference>
<dbReference type="GO" id="GO:1990429">
    <property type="term" value="C:peroxisomal importomer complex"/>
    <property type="evidence" value="ECO:0007669"/>
    <property type="project" value="TreeGrafter"/>
</dbReference>
<dbReference type="PANTHER" id="PTHR19332">
    <property type="entry name" value="PEROXISOMAL MEMBRANE PROTEIN PEX13"/>
    <property type="match status" value="1"/>
</dbReference>
<sequence length="242" mass="26248">MAPPNPDSSRPGNPPRKPWERAGSSPAAVPFRPPSSGSTSEVVEASGTAKAGQRNAIVNRNIYGGPIPPKPWEQNNRNYGSGMYSRYGGGLHGGSGWHRRSMYNNGSFSAHRWGRGPYGNRGLNDPNMPSSPPGFFISFLRVVHGCVNYFGDILGLIDQNTEAFHMLITALLQFLDGTSLLYGNLSRFVFGLLGIRTRHIKNSQTGTSESTASRNEHGKQCVEGPKNESSSWDNVWGSGPKS</sequence>
<feature type="region of interest" description="Disordered" evidence="9">
    <location>
        <begin position="203"/>
        <end position="242"/>
    </location>
</feature>
<feature type="compositionally biased region" description="Polar residues" evidence="9">
    <location>
        <begin position="203"/>
        <end position="213"/>
    </location>
</feature>
<feature type="region of interest" description="Disordered" evidence="9">
    <location>
        <begin position="1"/>
        <end position="52"/>
    </location>
</feature>
<evidence type="ECO:0000256" key="9">
    <source>
        <dbReference type="SAM" id="MobiDB-lite"/>
    </source>
</evidence>
<dbReference type="GO" id="GO:0005778">
    <property type="term" value="C:peroxisomal membrane"/>
    <property type="evidence" value="ECO:0007669"/>
    <property type="project" value="UniProtKB-SubCell"/>
</dbReference>
<keyword evidence="2" id="KW-0813">Transport</keyword>
<accession>A0A6P5GEW1</accession>
<evidence type="ECO:0000256" key="7">
    <source>
        <dbReference type="ARBA" id="ARBA00029693"/>
    </source>
</evidence>
<keyword evidence="3" id="KW-0653">Protein transport</keyword>
<evidence type="ECO:0000256" key="6">
    <source>
        <dbReference type="ARBA" id="ARBA00023140"/>
    </source>
</evidence>
<proteinExistence type="inferred from homology"/>
<dbReference type="PANTHER" id="PTHR19332:SF1">
    <property type="entry name" value="PEROXISOMAL MEMBRANE PROTEIN PEX13"/>
    <property type="match status" value="1"/>
</dbReference>
<keyword evidence="10" id="KW-1185">Reference proteome</keyword>
<dbReference type="GO" id="GO:0016560">
    <property type="term" value="P:protein import into peroxisome matrix, docking"/>
    <property type="evidence" value="ECO:0007669"/>
    <property type="project" value="InterPro"/>
</dbReference>
<keyword evidence="4" id="KW-0811">Translocation</keyword>
<dbReference type="InterPro" id="IPR035463">
    <property type="entry name" value="Pex13"/>
</dbReference>
<dbReference type="AlphaFoldDB" id="A0A6P5GEW1"/>
<dbReference type="OrthoDB" id="514567at2759"/>
<name>A0A6P5GEW1_ANACO</name>
<dbReference type="Gramene" id="Aco003544.1.mrna1">
    <property type="protein sequence ID" value="Aco003544.1.mrna1"/>
    <property type="gene ID" value="Aco003544.1.path1"/>
</dbReference>
<evidence type="ECO:0000256" key="3">
    <source>
        <dbReference type="ARBA" id="ARBA00022927"/>
    </source>
</evidence>
<dbReference type="RefSeq" id="XP_020107166.1">
    <property type="nucleotide sequence ID" value="XM_020251577.1"/>
</dbReference>
<evidence type="ECO:0000256" key="8">
    <source>
        <dbReference type="ARBA" id="ARBA00046271"/>
    </source>
</evidence>
<dbReference type="GeneID" id="109723262"/>
<reference evidence="10" key="1">
    <citation type="journal article" date="2015" name="Nat. Genet.">
        <title>The pineapple genome and the evolution of CAM photosynthesis.</title>
        <authorList>
            <person name="Ming R."/>
            <person name="VanBuren R."/>
            <person name="Wai C.M."/>
            <person name="Tang H."/>
            <person name="Schatz M.C."/>
            <person name="Bowers J.E."/>
            <person name="Lyons E."/>
            <person name="Wang M.L."/>
            <person name="Chen J."/>
            <person name="Biggers E."/>
            <person name="Zhang J."/>
            <person name="Huang L."/>
            <person name="Zhang L."/>
            <person name="Miao W."/>
            <person name="Zhang J."/>
            <person name="Ye Z."/>
            <person name="Miao C."/>
            <person name="Lin Z."/>
            <person name="Wang H."/>
            <person name="Zhou H."/>
            <person name="Yim W.C."/>
            <person name="Priest H.D."/>
            <person name="Zheng C."/>
            <person name="Woodhouse M."/>
            <person name="Edger P.P."/>
            <person name="Guyot R."/>
            <person name="Guo H.B."/>
            <person name="Guo H."/>
            <person name="Zheng G."/>
            <person name="Singh R."/>
            <person name="Sharma A."/>
            <person name="Min X."/>
            <person name="Zheng Y."/>
            <person name="Lee H."/>
            <person name="Gurtowski J."/>
            <person name="Sedlazeck F.J."/>
            <person name="Harkess A."/>
            <person name="McKain M.R."/>
            <person name="Liao Z."/>
            <person name="Fang J."/>
            <person name="Liu J."/>
            <person name="Zhang X."/>
            <person name="Zhang Q."/>
            <person name="Hu W."/>
            <person name="Qin Y."/>
            <person name="Wang K."/>
            <person name="Chen L.Y."/>
            <person name="Shirley N."/>
            <person name="Lin Y.R."/>
            <person name="Liu L.Y."/>
            <person name="Hernandez A.G."/>
            <person name="Wright C.L."/>
            <person name="Bulone V."/>
            <person name="Tuskan G.A."/>
            <person name="Heath K."/>
            <person name="Zee F."/>
            <person name="Moore P.H."/>
            <person name="Sunkar R."/>
            <person name="Leebens-Mack J.H."/>
            <person name="Mockler T."/>
            <person name="Bennetzen J.L."/>
            <person name="Freeling M."/>
            <person name="Sankoff D."/>
            <person name="Paterson A.H."/>
            <person name="Zhu X."/>
            <person name="Yang X."/>
            <person name="Smith J.A."/>
            <person name="Cushman J.C."/>
            <person name="Paull R.E."/>
            <person name="Yu Q."/>
        </authorList>
    </citation>
    <scope>NUCLEOTIDE SEQUENCE [LARGE SCALE GENOMIC DNA]</scope>
    <source>
        <strain evidence="10">cv. F153</strain>
    </source>
</reference>
<evidence type="ECO:0000256" key="5">
    <source>
        <dbReference type="ARBA" id="ARBA00023136"/>
    </source>
</evidence>